<name>A0A150L6I9_9BACI</name>
<sequence length="37" mass="3996">MINSVIGTMIAVSSVPEIKPIMVKMKAPKRANNNAIK</sequence>
<dbReference type="PATRIC" id="fig|46224.3.peg.2791"/>
<dbReference type="AlphaFoldDB" id="A0A150L6I9"/>
<protein>
    <submittedName>
        <fullName evidence="1">Uncharacterized protein</fullName>
    </submittedName>
</protein>
<dbReference type="Proteomes" id="UP000075666">
    <property type="component" value="Unassembled WGS sequence"/>
</dbReference>
<evidence type="ECO:0000313" key="1">
    <source>
        <dbReference type="EMBL" id="KYD07937.1"/>
    </source>
</evidence>
<accession>A0A150L6I9</accession>
<keyword evidence="2" id="KW-1185">Reference proteome</keyword>
<dbReference type="EMBL" id="LQYN01000039">
    <property type="protein sequence ID" value="KYD07937.1"/>
    <property type="molecule type" value="Genomic_DNA"/>
</dbReference>
<gene>
    <name evidence="1" type="ORF">B4102_0571</name>
</gene>
<organism evidence="1 2">
    <name type="scientific">Heyndrickxia sporothermodurans</name>
    <dbReference type="NCBI Taxonomy" id="46224"/>
    <lineage>
        <taxon>Bacteria</taxon>
        <taxon>Bacillati</taxon>
        <taxon>Bacillota</taxon>
        <taxon>Bacilli</taxon>
        <taxon>Bacillales</taxon>
        <taxon>Bacillaceae</taxon>
        <taxon>Heyndrickxia</taxon>
    </lineage>
</organism>
<proteinExistence type="predicted"/>
<evidence type="ECO:0000313" key="2">
    <source>
        <dbReference type="Proteomes" id="UP000075666"/>
    </source>
</evidence>
<reference evidence="1 2" key="1">
    <citation type="submission" date="2016-01" db="EMBL/GenBank/DDBJ databases">
        <title>Genome Sequences of Twelve Sporeforming Bacillus Species Isolated from Foods.</title>
        <authorList>
            <person name="Berendsen E.M."/>
            <person name="Wells-Bennik M.H."/>
            <person name="Krawcyk A.O."/>
            <person name="De Jong A."/>
            <person name="Holsappel S."/>
            <person name="Eijlander R.T."/>
            <person name="Kuipers O.P."/>
        </authorList>
    </citation>
    <scope>NUCLEOTIDE SEQUENCE [LARGE SCALE GENOMIC DNA]</scope>
    <source>
        <strain evidence="1 2">B4102</strain>
    </source>
</reference>
<comment type="caution">
    <text evidence="1">The sequence shown here is derived from an EMBL/GenBank/DDBJ whole genome shotgun (WGS) entry which is preliminary data.</text>
</comment>